<evidence type="ECO:0000256" key="5">
    <source>
        <dbReference type="SAM" id="SignalP"/>
    </source>
</evidence>
<feature type="signal peptide" evidence="5">
    <location>
        <begin position="1"/>
        <end position="29"/>
    </location>
</feature>
<evidence type="ECO:0000256" key="1">
    <source>
        <dbReference type="ARBA" id="ARBA00022490"/>
    </source>
</evidence>
<evidence type="ECO:0000256" key="2">
    <source>
        <dbReference type="ARBA" id="ARBA00022603"/>
    </source>
</evidence>
<comment type="caution">
    <text evidence="7">The sequence shown here is derived from an EMBL/GenBank/DDBJ whole genome shotgun (WGS) entry which is preliminary data.</text>
</comment>
<feature type="chain" id="PRO_5045509333" description="TRM5/TYW2-like methyltransferase domain-containing protein" evidence="5">
    <location>
        <begin position="30"/>
        <end position="319"/>
    </location>
</feature>
<reference evidence="7" key="1">
    <citation type="submission" date="2023-10" db="EMBL/GenBank/DDBJ databases">
        <authorList>
            <person name="Chen Y."/>
            <person name="Shah S."/>
            <person name="Dougan E. K."/>
            <person name="Thang M."/>
            <person name="Chan C."/>
        </authorList>
    </citation>
    <scope>NUCLEOTIDE SEQUENCE [LARGE SCALE GENOMIC DNA]</scope>
</reference>
<dbReference type="PANTHER" id="PTHR23245">
    <property type="entry name" value="TRNA METHYLTRANSFERASE"/>
    <property type="match status" value="1"/>
</dbReference>
<dbReference type="Pfam" id="PF02475">
    <property type="entry name" value="TRM5-TYW2_MTfase"/>
    <property type="match status" value="1"/>
</dbReference>
<dbReference type="Gene3D" id="3.40.50.150">
    <property type="entry name" value="Vaccinia Virus protein VP39"/>
    <property type="match status" value="1"/>
</dbReference>
<proteinExistence type="predicted"/>
<protein>
    <recommendedName>
        <fullName evidence="6">TRM5/TYW2-like methyltransferase domain-containing protein</fullName>
    </recommendedName>
</protein>
<evidence type="ECO:0000313" key="7">
    <source>
        <dbReference type="EMBL" id="CAK0842018.1"/>
    </source>
</evidence>
<evidence type="ECO:0000256" key="4">
    <source>
        <dbReference type="ARBA" id="ARBA00022691"/>
    </source>
</evidence>
<feature type="non-terminal residue" evidence="7">
    <location>
        <position position="319"/>
    </location>
</feature>
<keyword evidence="3" id="KW-0808">Transferase</keyword>
<keyword evidence="5" id="KW-0732">Signal</keyword>
<dbReference type="InterPro" id="IPR029063">
    <property type="entry name" value="SAM-dependent_MTases_sf"/>
</dbReference>
<dbReference type="PANTHER" id="PTHR23245:SF36">
    <property type="entry name" value="TRNA (GUANINE(37)-N1)-METHYLTRANSFERASE"/>
    <property type="match status" value="1"/>
</dbReference>
<feature type="domain" description="TRM5/TYW2-like methyltransferase" evidence="6">
    <location>
        <begin position="33"/>
        <end position="176"/>
    </location>
</feature>
<dbReference type="SUPFAM" id="SSF53335">
    <property type="entry name" value="S-adenosyl-L-methionine-dependent methyltransferases"/>
    <property type="match status" value="1"/>
</dbReference>
<dbReference type="InterPro" id="IPR056743">
    <property type="entry name" value="TRM5-TYW2-like_MTfase"/>
</dbReference>
<dbReference type="EMBL" id="CAUYUJ010014501">
    <property type="protein sequence ID" value="CAK0842018.1"/>
    <property type="molecule type" value="Genomic_DNA"/>
</dbReference>
<accession>A0ABN9TA63</accession>
<keyword evidence="1" id="KW-0963">Cytoplasm</keyword>
<keyword evidence="2" id="KW-0489">Methyltransferase</keyword>
<sequence>MTAGVRRARQCSQARWVAFFLSLSPLELLWPSTRHTEWGCTFALDLNECFFNPRLAAERQRVCKLVAPGERVLVLFSGAGAWPVLLAARSRCSQVVAVEANPKAHAFALENVQANGVAGAVRSLLADADALADLGLGTFDRVVAPRPLGSATAGALAALAGAVAPGGHAHVYGFVPPPIGAGRELPPGSPEPGGDLDGLLALGSGEGRAFGVERVARCPRRTQSAGAREARACTGWWWTCGAVPRIRATGCSRKKAVGPGPGRARRGTGALVRRDAHLLPRPAADLQLQRHEAAALPPALGVIEGYMQHPLQRACWGKM</sequence>
<evidence type="ECO:0000313" key="8">
    <source>
        <dbReference type="Proteomes" id="UP001189429"/>
    </source>
</evidence>
<organism evidence="7 8">
    <name type="scientific">Prorocentrum cordatum</name>
    <dbReference type="NCBI Taxonomy" id="2364126"/>
    <lineage>
        <taxon>Eukaryota</taxon>
        <taxon>Sar</taxon>
        <taxon>Alveolata</taxon>
        <taxon>Dinophyceae</taxon>
        <taxon>Prorocentrales</taxon>
        <taxon>Prorocentraceae</taxon>
        <taxon>Prorocentrum</taxon>
    </lineage>
</organism>
<gene>
    <name evidence="7" type="ORF">PCOR1329_LOCUS37066</name>
</gene>
<evidence type="ECO:0000256" key="3">
    <source>
        <dbReference type="ARBA" id="ARBA00022679"/>
    </source>
</evidence>
<evidence type="ECO:0000259" key="6">
    <source>
        <dbReference type="Pfam" id="PF02475"/>
    </source>
</evidence>
<keyword evidence="4" id="KW-0949">S-adenosyl-L-methionine</keyword>
<name>A0ABN9TA63_9DINO</name>
<keyword evidence="8" id="KW-1185">Reference proteome</keyword>
<dbReference type="Proteomes" id="UP001189429">
    <property type="component" value="Unassembled WGS sequence"/>
</dbReference>